<dbReference type="Proteomes" id="UP001498771">
    <property type="component" value="Unassembled WGS sequence"/>
</dbReference>
<gene>
    <name evidence="2" type="ORF">BZA70DRAFT_265604</name>
</gene>
<keyword evidence="1" id="KW-0812">Transmembrane</keyword>
<feature type="transmembrane region" description="Helical" evidence="1">
    <location>
        <begin position="72"/>
        <end position="92"/>
    </location>
</feature>
<reference evidence="2 3" key="1">
    <citation type="submission" date="2024-03" db="EMBL/GenBank/DDBJ databases">
        <title>Genome-scale model development and genomic sequencing of the oleaginous clade Lipomyces.</title>
        <authorList>
            <consortium name="Lawrence Berkeley National Laboratory"/>
            <person name="Czajka J.J."/>
            <person name="Han Y."/>
            <person name="Kim J."/>
            <person name="Mondo S.J."/>
            <person name="Hofstad B.A."/>
            <person name="Robles A."/>
            <person name="Haridas S."/>
            <person name="Riley R."/>
            <person name="LaButti K."/>
            <person name="Pangilinan J."/>
            <person name="Andreopoulos W."/>
            <person name="Lipzen A."/>
            <person name="Yan J."/>
            <person name="Wang M."/>
            <person name="Ng V."/>
            <person name="Grigoriev I.V."/>
            <person name="Spatafora J.W."/>
            <person name="Magnuson J.K."/>
            <person name="Baker S.E."/>
            <person name="Pomraning K.R."/>
        </authorList>
    </citation>
    <scope>NUCLEOTIDE SEQUENCE [LARGE SCALE GENOMIC DNA]</scope>
    <source>
        <strain evidence="2 3">Phaff 52-87</strain>
    </source>
</reference>
<comment type="caution">
    <text evidence="2">The sequence shown here is derived from an EMBL/GenBank/DDBJ whole genome shotgun (WGS) entry which is preliminary data.</text>
</comment>
<feature type="transmembrane region" description="Helical" evidence="1">
    <location>
        <begin position="300"/>
        <end position="321"/>
    </location>
</feature>
<dbReference type="RefSeq" id="XP_064771347.1">
    <property type="nucleotide sequence ID" value="XM_064910975.1"/>
</dbReference>
<feature type="transmembrane region" description="Helical" evidence="1">
    <location>
        <begin position="195"/>
        <end position="215"/>
    </location>
</feature>
<evidence type="ECO:0000256" key="1">
    <source>
        <dbReference type="SAM" id="Phobius"/>
    </source>
</evidence>
<dbReference type="EMBL" id="JBBJBU010000001">
    <property type="protein sequence ID" value="KAK7208314.1"/>
    <property type="molecule type" value="Genomic_DNA"/>
</dbReference>
<organism evidence="2 3">
    <name type="scientific">Myxozyma melibiosi</name>
    <dbReference type="NCBI Taxonomy" id="54550"/>
    <lineage>
        <taxon>Eukaryota</taxon>
        <taxon>Fungi</taxon>
        <taxon>Dikarya</taxon>
        <taxon>Ascomycota</taxon>
        <taxon>Saccharomycotina</taxon>
        <taxon>Lipomycetes</taxon>
        <taxon>Lipomycetales</taxon>
        <taxon>Lipomycetaceae</taxon>
        <taxon>Myxozyma</taxon>
    </lineage>
</organism>
<dbReference type="GeneID" id="90036487"/>
<keyword evidence="3" id="KW-1185">Reference proteome</keyword>
<evidence type="ECO:0000313" key="3">
    <source>
        <dbReference type="Proteomes" id="UP001498771"/>
    </source>
</evidence>
<dbReference type="InterPro" id="IPR018830">
    <property type="entry name" value="DUF2434"/>
</dbReference>
<proteinExistence type="predicted"/>
<sequence>MSPPGTLYTDYNQTVLDLFDYVIYPGNGTVSNVSNCYLSFGSYHPEIYADGTVENNVSCDSPYYGIASRGGIGIAFGALSILMLPFSMNNLHRLGKMHVKREHKRFRLISRRWQWYWVFVIHALSAVAGFLSIDIDRDYIQGTSLTSYGAVFTSIFPCCLGAVWEMTRHWGSFEERQSYEDDPYGFRDDKLRTNYFLLAPIFVYLFGFLFFLLTVLRNWTNVIRVNSDFIVDSRWKVGIFLGVVCFILIITHVFVIRHYWHPKRLPWRIPLCFLGVAVMLSYSIALSFDGSLSPFNPSSSVVAVSVWGYIPVLYLLFVMNITANFQKNDDKVILEQRAVREQERMRVALETVVVHDDDDAGEPTVLDEEKTLDGSSPLAYSATYDFDGKPRPSQKRTYTNAEIKAFARANAKRSNNTDEPS</sequence>
<keyword evidence="1" id="KW-1133">Transmembrane helix</keyword>
<feature type="transmembrane region" description="Helical" evidence="1">
    <location>
        <begin position="145"/>
        <end position="164"/>
    </location>
</feature>
<feature type="transmembrane region" description="Helical" evidence="1">
    <location>
        <begin position="235"/>
        <end position="255"/>
    </location>
</feature>
<evidence type="ECO:0000313" key="2">
    <source>
        <dbReference type="EMBL" id="KAK7208314.1"/>
    </source>
</evidence>
<keyword evidence="1" id="KW-0472">Membrane</keyword>
<feature type="transmembrane region" description="Helical" evidence="1">
    <location>
        <begin position="113"/>
        <end position="133"/>
    </location>
</feature>
<dbReference type="Pfam" id="PF10361">
    <property type="entry name" value="DUF2434"/>
    <property type="match status" value="1"/>
</dbReference>
<feature type="transmembrane region" description="Helical" evidence="1">
    <location>
        <begin position="267"/>
        <end position="288"/>
    </location>
</feature>
<accession>A0ABR1FEN2</accession>
<name>A0ABR1FEN2_9ASCO</name>
<protein>
    <submittedName>
        <fullName evidence="2">Uncharacterized protein</fullName>
    </submittedName>
</protein>